<feature type="region of interest" description="Disordered" evidence="1">
    <location>
        <begin position="59"/>
        <end position="108"/>
    </location>
</feature>
<dbReference type="InterPro" id="IPR009936">
    <property type="entry name" value="DUF1468"/>
</dbReference>
<keyword evidence="2" id="KW-0472">Membrane</keyword>
<evidence type="ECO:0000256" key="2">
    <source>
        <dbReference type="SAM" id="Phobius"/>
    </source>
</evidence>
<keyword evidence="2" id="KW-1133">Transmembrane helix</keyword>
<feature type="compositionally biased region" description="Low complexity" evidence="1">
    <location>
        <begin position="62"/>
        <end position="108"/>
    </location>
</feature>
<feature type="domain" description="DUF1468" evidence="3">
    <location>
        <begin position="4"/>
        <end position="198"/>
    </location>
</feature>
<reference evidence="4 5" key="1">
    <citation type="submission" date="2020-03" db="EMBL/GenBank/DDBJ databases">
        <title>Draft genome of Streptomyces sp. ventii, isolated from the Axial Seamount in the Pacific Ocean, and resequencing of the two type strains Streptomyces lonarensis strain NCL 716 and Streptomyces bohaiensis strain 11A07.</title>
        <authorList>
            <person name="Loughran R.M."/>
            <person name="Pfannmuller K.M."/>
            <person name="Wasson B.J."/>
            <person name="Deadmond M.C."/>
            <person name="Paddock B.E."/>
            <person name="Koyack M.J."/>
            <person name="Gallegos D.A."/>
            <person name="Mitchell E.A."/>
            <person name="Ushijima B."/>
            <person name="Saw J.H."/>
            <person name="Mcphail K.L."/>
            <person name="Videau P."/>
        </authorList>
    </citation>
    <scope>NUCLEOTIDE SEQUENCE [LARGE SCALE GENOMIC DNA]</scope>
    <source>
        <strain evidence="4 5">NCL716</strain>
    </source>
</reference>
<protein>
    <submittedName>
        <fullName evidence="4">Tripartite tricarboxylate transporter TctB family protein</fullName>
    </submittedName>
</protein>
<name>A0A7X6D346_9ACTN</name>
<feature type="transmembrane region" description="Helical" evidence="2">
    <location>
        <begin position="36"/>
        <end position="54"/>
    </location>
</feature>
<organism evidence="4 5">
    <name type="scientific">Streptomyces lonarensis</name>
    <dbReference type="NCBI Taxonomy" id="700599"/>
    <lineage>
        <taxon>Bacteria</taxon>
        <taxon>Bacillati</taxon>
        <taxon>Actinomycetota</taxon>
        <taxon>Actinomycetes</taxon>
        <taxon>Kitasatosporales</taxon>
        <taxon>Streptomycetaceae</taxon>
        <taxon>Streptomyces</taxon>
    </lineage>
</organism>
<evidence type="ECO:0000259" key="3">
    <source>
        <dbReference type="Pfam" id="PF07331"/>
    </source>
</evidence>
<dbReference type="Proteomes" id="UP000578686">
    <property type="component" value="Unassembled WGS sequence"/>
</dbReference>
<evidence type="ECO:0000313" key="5">
    <source>
        <dbReference type="Proteomes" id="UP000578686"/>
    </source>
</evidence>
<evidence type="ECO:0000256" key="1">
    <source>
        <dbReference type="SAM" id="MobiDB-lite"/>
    </source>
</evidence>
<dbReference type="AlphaFoldDB" id="A0A7X6D346"/>
<dbReference type="Pfam" id="PF07331">
    <property type="entry name" value="TctB"/>
    <property type="match status" value="1"/>
</dbReference>
<proteinExistence type="predicted"/>
<dbReference type="EMBL" id="JAAVJD010000148">
    <property type="protein sequence ID" value="NJQ07312.1"/>
    <property type="molecule type" value="Genomic_DNA"/>
</dbReference>
<gene>
    <name evidence="4" type="ORF">HCN56_17390</name>
</gene>
<evidence type="ECO:0000313" key="4">
    <source>
        <dbReference type="EMBL" id="NJQ07312.1"/>
    </source>
</evidence>
<feature type="transmembrane region" description="Helical" evidence="2">
    <location>
        <begin position="132"/>
        <end position="163"/>
    </location>
</feature>
<comment type="caution">
    <text evidence="4">The sequence shown here is derived from an EMBL/GenBank/DDBJ whole genome shotgun (WGS) entry which is preliminary data.</text>
</comment>
<sequence length="206" mass="20609">MPALLLVAGVVLAIGTFTMDVPSGVASPGPQMFPAFISVACLVFAVLLAVDVLRKPEPEQVAARTAPATGGTAARTAEPTTATPDGQATAPAATPDRDTTAVGGATAAGETSAVGGAAVEEPLRIRSNRPAVLGLVGTVIVFIALLVPLGWIIAGALLFWGVARTLGSRRPVFDIFVAVAMSSSIQLAFSAGLGLNLPPGILAGVF</sequence>
<keyword evidence="5" id="KW-1185">Reference proteome</keyword>
<accession>A0A7X6D346</accession>
<feature type="transmembrane region" description="Helical" evidence="2">
    <location>
        <begin position="175"/>
        <end position="197"/>
    </location>
</feature>
<keyword evidence="2" id="KW-0812">Transmembrane</keyword>